<dbReference type="Proteomes" id="UP000010471">
    <property type="component" value="Chromosome"/>
</dbReference>
<keyword evidence="2" id="KW-1185">Reference proteome</keyword>
<gene>
    <name evidence="1" type="ORF">Mic7113_0356</name>
</gene>
<dbReference type="STRING" id="1173027.Mic7113_0356"/>
<protein>
    <submittedName>
        <fullName evidence="1">Uncharacterized protein</fullName>
    </submittedName>
</protein>
<dbReference type="OrthoDB" id="468098at2"/>
<dbReference type="EMBL" id="CP003630">
    <property type="protein sequence ID" value="AFZ16278.1"/>
    <property type="molecule type" value="Genomic_DNA"/>
</dbReference>
<organism evidence="1 2">
    <name type="scientific">Allocoleopsis franciscana PCC 7113</name>
    <dbReference type="NCBI Taxonomy" id="1173027"/>
    <lineage>
        <taxon>Bacteria</taxon>
        <taxon>Bacillati</taxon>
        <taxon>Cyanobacteriota</taxon>
        <taxon>Cyanophyceae</taxon>
        <taxon>Coleofasciculales</taxon>
        <taxon>Coleofasciculaceae</taxon>
        <taxon>Allocoleopsis</taxon>
        <taxon>Allocoleopsis franciscana</taxon>
    </lineage>
</organism>
<reference evidence="1 2" key="1">
    <citation type="submission" date="2012-06" db="EMBL/GenBank/DDBJ databases">
        <title>Finished chromosome of genome of Microcoleus sp. PCC 7113.</title>
        <authorList>
            <consortium name="US DOE Joint Genome Institute"/>
            <person name="Gugger M."/>
            <person name="Coursin T."/>
            <person name="Rippka R."/>
            <person name="Tandeau De Marsac N."/>
            <person name="Huntemann M."/>
            <person name="Wei C.-L."/>
            <person name="Han J."/>
            <person name="Detter J.C."/>
            <person name="Han C."/>
            <person name="Tapia R."/>
            <person name="Chen A."/>
            <person name="Kyrpides N."/>
            <person name="Mavromatis K."/>
            <person name="Markowitz V."/>
            <person name="Szeto E."/>
            <person name="Ivanova N."/>
            <person name="Pagani I."/>
            <person name="Pati A."/>
            <person name="Goodwin L."/>
            <person name="Nordberg H.P."/>
            <person name="Cantor M.N."/>
            <person name="Hua S.X."/>
            <person name="Woyke T."/>
            <person name="Kerfeld C.A."/>
        </authorList>
    </citation>
    <scope>NUCLEOTIDE SEQUENCE [LARGE SCALE GENOMIC DNA]</scope>
    <source>
        <strain evidence="1 2">PCC 7113</strain>
    </source>
</reference>
<dbReference type="NCBIfam" id="NF045510">
    <property type="entry name" value="4Cys_prefix_kin"/>
    <property type="match status" value="1"/>
</dbReference>
<name>K9W7T2_9CYAN</name>
<sequence>MSYCLNPNCLSPQNPDDAKCCQRCQSRLLLKDSPFWSIILANAYQDEKNKWYWALRPQVAEALEELGWV</sequence>
<dbReference type="KEGG" id="mic:Mic7113_0356"/>
<proteinExistence type="predicted"/>
<accession>K9W7T2</accession>
<dbReference type="RefSeq" id="WP_015180442.1">
    <property type="nucleotide sequence ID" value="NC_019738.1"/>
</dbReference>
<evidence type="ECO:0000313" key="2">
    <source>
        <dbReference type="Proteomes" id="UP000010471"/>
    </source>
</evidence>
<dbReference type="AlphaFoldDB" id="K9W7T2"/>
<dbReference type="HOGENOM" id="CLU_2771291_0_0_3"/>
<evidence type="ECO:0000313" key="1">
    <source>
        <dbReference type="EMBL" id="AFZ16278.1"/>
    </source>
</evidence>